<dbReference type="Gene3D" id="3.30.830.10">
    <property type="entry name" value="Metalloenzyme, LuxS/M16 peptidase-like"/>
    <property type="match status" value="2"/>
</dbReference>
<evidence type="ECO:0000256" key="1">
    <source>
        <dbReference type="SAM" id="SignalP"/>
    </source>
</evidence>
<evidence type="ECO:0000313" key="4">
    <source>
        <dbReference type="Proteomes" id="UP000525987"/>
    </source>
</evidence>
<protein>
    <submittedName>
        <fullName evidence="3">Putative Zn-dependent peptidase</fullName>
    </submittedName>
</protein>
<organism evidence="3 4">
    <name type="scientific">Halomonas organivorans</name>
    <dbReference type="NCBI Taxonomy" id="257772"/>
    <lineage>
        <taxon>Bacteria</taxon>
        <taxon>Pseudomonadati</taxon>
        <taxon>Pseudomonadota</taxon>
        <taxon>Gammaproteobacteria</taxon>
        <taxon>Oceanospirillales</taxon>
        <taxon>Halomonadaceae</taxon>
        <taxon>Halomonas</taxon>
    </lineage>
</organism>
<dbReference type="Pfam" id="PF05193">
    <property type="entry name" value="Peptidase_M16_C"/>
    <property type="match status" value="1"/>
</dbReference>
<comment type="caution">
    <text evidence="3">The sequence shown here is derived from an EMBL/GenBank/DDBJ whole genome shotgun (WGS) entry which is preliminary data.</text>
</comment>
<dbReference type="InterPro" id="IPR007863">
    <property type="entry name" value="Peptidase_M16_C"/>
</dbReference>
<sequence length="478" mass="51507">MIRWILPAAVIVSLAACSSEVSNEGTPTASSELSPGGISYTLIHVPEDDVAIHVAWPTDWAYREDTNKAAPLVGAELMLAGGAQGYPAGDVGERWADLNAGGNLYGVASDHIVGELVFEREDISEVVEIANAHLREPLLGQTWLNRISDGVEQSVNEERSQPAAAGFEAVRWTVLGEQPLRNALSLQGGNAFEALSRDDILAWHAETFTRTPEAVTVAGDIDAEAAGQALDSLLKGLPEKGRSLARGVKTDFKPRRILLHMPEAEVSSLAFVAPVPPTRLGGEIEDALLIDALGGDDQSVLFNAMRTHLRASYAFGAGMDNLTGDHRVMSMAGEVDTSKIAEAESVVREAYRKFRKTGMEGDIVERKVPLEAYFSEINDHVMDLARVELQSSLDGGDPGRVLRIMDEIEAVTDVSLNERLKDAFPEMDEFTVIAVSPEADSLPDACVITTPREAVDCLYSDGVYSDGYHPTQARVGAL</sequence>
<name>A0A7W5BZB6_9GAMM</name>
<dbReference type="GO" id="GO:0046872">
    <property type="term" value="F:metal ion binding"/>
    <property type="evidence" value="ECO:0007669"/>
    <property type="project" value="InterPro"/>
</dbReference>
<feature type="signal peptide" evidence="1">
    <location>
        <begin position="1"/>
        <end position="18"/>
    </location>
</feature>
<dbReference type="InterPro" id="IPR011249">
    <property type="entry name" value="Metalloenz_LuxS/M16"/>
</dbReference>
<reference evidence="3 4" key="1">
    <citation type="submission" date="2020-08" db="EMBL/GenBank/DDBJ databases">
        <title>Genomic Encyclopedia of Type Strains, Phase III (KMG-III): the genomes of soil and plant-associated and newly described type strains.</title>
        <authorList>
            <person name="Whitman W."/>
        </authorList>
    </citation>
    <scope>NUCLEOTIDE SEQUENCE [LARGE SCALE GENOMIC DNA]</scope>
    <source>
        <strain evidence="3 4">CECT 5995</strain>
    </source>
</reference>
<dbReference type="RefSeq" id="WP_183388142.1">
    <property type="nucleotide sequence ID" value="NZ_JACHXM010000013.1"/>
</dbReference>
<keyword evidence="4" id="KW-1185">Reference proteome</keyword>
<feature type="chain" id="PRO_5031122039" evidence="1">
    <location>
        <begin position="19"/>
        <end position="478"/>
    </location>
</feature>
<dbReference type="PROSITE" id="PS51257">
    <property type="entry name" value="PROKAR_LIPOPROTEIN"/>
    <property type="match status" value="1"/>
</dbReference>
<dbReference type="SUPFAM" id="SSF63411">
    <property type="entry name" value="LuxS/MPP-like metallohydrolase"/>
    <property type="match status" value="2"/>
</dbReference>
<dbReference type="AlphaFoldDB" id="A0A7W5BZB6"/>
<dbReference type="Proteomes" id="UP000525987">
    <property type="component" value="Unassembled WGS sequence"/>
</dbReference>
<proteinExistence type="predicted"/>
<evidence type="ECO:0000313" key="3">
    <source>
        <dbReference type="EMBL" id="MBB3141781.1"/>
    </source>
</evidence>
<gene>
    <name evidence="3" type="ORF">FHR96_002662</name>
</gene>
<feature type="domain" description="Peptidase M16 C-terminal" evidence="2">
    <location>
        <begin position="195"/>
        <end position="366"/>
    </location>
</feature>
<keyword evidence="1" id="KW-0732">Signal</keyword>
<dbReference type="EMBL" id="JACHXM010000013">
    <property type="protein sequence ID" value="MBB3141781.1"/>
    <property type="molecule type" value="Genomic_DNA"/>
</dbReference>
<evidence type="ECO:0000259" key="2">
    <source>
        <dbReference type="Pfam" id="PF05193"/>
    </source>
</evidence>
<accession>A0A7W5BZB6</accession>